<accession>A0AA36C5P6</accession>
<evidence type="ECO:0000313" key="2">
    <source>
        <dbReference type="Proteomes" id="UP001177023"/>
    </source>
</evidence>
<sequence>MMTDLHEMLEKAMAKTKDYDSAVFARRMRSFNELDTAPEWLNKLKWQFDDIGPYDTDTAYIVAVKGRTNHTGYWASLEREVPLQEDTKLCKSFVWRNPTNRWSHDWDETVQKTVEMLK</sequence>
<gene>
    <name evidence="1" type="ORF">MSPICULIGERA_LOCUS980</name>
</gene>
<feature type="non-terminal residue" evidence="1">
    <location>
        <position position="118"/>
    </location>
</feature>
<proteinExistence type="predicted"/>
<dbReference type="Proteomes" id="UP001177023">
    <property type="component" value="Unassembled WGS sequence"/>
</dbReference>
<keyword evidence="2" id="KW-1185">Reference proteome</keyword>
<comment type="caution">
    <text evidence="1">The sequence shown here is derived from an EMBL/GenBank/DDBJ whole genome shotgun (WGS) entry which is preliminary data.</text>
</comment>
<organism evidence="1 2">
    <name type="scientific">Mesorhabditis spiculigera</name>
    <dbReference type="NCBI Taxonomy" id="96644"/>
    <lineage>
        <taxon>Eukaryota</taxon>
        <taxon>Metazoa</taxon>
        <taxon>Ecdysozoa</taxon>
        <taxon>Nematoda</taxon>
        <taxon>Chromadorea</taxon>
        <taxon>Rhabditida</taxon>
        <taxon>Rhabditina</taxon>
        <taxon>Rhabditomorpha</taxon>
        <taxon>Rhabditoidea</taxon>
        <taxon>Rhabditidae</taxon>
        <taxon>Mesorhabditinae</taxon>
        <taxon>Mesorhabditis</taxon>
    </lineage>
</organism>
<evidence type="ECO:0000313" key="1">
    <source>
        <dbReference type="EMBL" id="CAJ0558430.1"/>
    </source>
</evidence>
<dbReference type="AlphaFoldDB" id="A0AA36C5P6"/>
<dbReference type="EMBL" id="CATQJA010000235">
    <property type="protein sequence ID" value="CAJ0558430.1"/>
    <property type="molecule type" value="Genomic_DNA"/>
</dbReference>
<name>A0AA36C5P6_9BILA</name>
<reference evidence="1" key="1">
    <citation type="submission" date="2023-06" db="EMBL/GenBank/DDBJ databases">
        <authorList>
            <person name="Delattre M."/>
        </authorList>
    </citation>
    <scope>NUCLEOTIDE SEQUENCE</scope>
    <source>
        <strain evidence="1">AF72</strain>
    </source>
</reference>
<protein>
    <submittedName>
        <fullName evidence="1">Uncharacterized protein</fullName>
    </submittedName>
</protein>